<evidence type="ECO:0000256" key="1">
    <source>
        <dbReference type="ARBA" id="ARBA00022448"/>
    </source>
</evidence>
<dbReference type="Gramene" id="ONIVA09G17910.1">
    <property type="protein sequence ID" value="ONIVA09G17910.1"/>
    <property type="gene ID" value="ONIVA09G17910"/>
</dbReference>
<dbReference type="PANTHER" id="PTHR31752:SF4">
    <property type="entry name" value="AUXIN EFFLUX CARRIER COMPONENT 2"/>
    <property type="match status" value="1"/>
</dbReference>
<dbReference type="GO" id="GO:0005886">
    <property type="term" value="C:plasma membrane"/>
    <property type="evidence" value="ECO:0007669"/>
    <property type="project" value="TreeGrafter"/>
</dbReference>
<organism evidence="2">
    <name type="scientific">Oryza nivara</name>
    <name type="common">Indian wild rice</name>
    <name type="synonym">Oryza sativa f. spontanea</name>
    <dbReference type="NCBI Taxonomy" id="4536"/>
    <lineage>
        <taxon>Eukaryota</taxon>
        <taxon>Viridiplantae</taxon>
        <taxon>Streptophyta</taxon>
        <taxon>Embryophyta</taxon>
        <taxon>Tracheophyta</taxon>
        <taxon>Spermatophyta</taxon>
        <taxon>Magnoliopsida</taxon>
        <taxon>Liliopsida</taxon>
        <taxon>Poales</taxon>
        <taxon>Poaceae</taxon>
        <taxon>BOP clade</taxon>
        <taxon>Oryzoideae</taxon>
        <taxon>Oryzeae</taxon>
        <taxon>Oryzinae</taxon>
        <taxon>Oryza</taxon>
    </lineage>
</organism>
<accession>A0A0E0IMJ2</accession>
<dbReference type="InterPro" id="IPR051107">
    <property type="entry name" value="Auxin_Efflux_Carrier"/>
</dbReference>
<dbReference type="PANTHER" id="PTHR31752">
    <property type="entry name" value="AUXIN EFFLUX CARRIER COMPONENT 1B-RELATED"/>
    <property type="match status" value="1"/>
</dbReference>
<reference evidence="2" key="1">
    <citation type="submission" date="2015-04" db="UniProtKB">
        <authorList>
            <consortium name="EnsemblPlants"/>
        </authorList>
    </citation>
    <scope>IDENTIFICATION</scope>
    <source>
        <strain evidence="2">SL10</strain>
    </source>
</reference>
<keyword evidence="3" id="KW-1185">Reference proteome</keyword>
<dbReference type="EnsemblPlants" id="ONIVA09G17910.1">
    <property type="protein sequence ID" value="ONIVA09G17910.1"/>
    <property type="gene ID" value="ONIVA09G17910"/>
</dbReference>
<name>A0A0E0IMJ2_ORYNI</name>
<protein>
    <submittedName>
        <fullName evidence="2">Uncharacterized protein</fullName>
    </submittedName>
</protein>
<dbReference type="GO" id="GO:0010329">
    <property type="term" value="F:auxin efflux transmembrane transporter activity"/>
    <property type="evidence" value="ECO:0007669"/>
    <property type="project" value="TreeGrafter"/>
</dbReference>
<dbReference type="AlphaFoldDB" id="A0A0E0IMJ2"/>
<sequence>MQEQVGRGSGQVTTIISEQFPPDVDTSIAMFRVDSDLVSLNGREALQADAEVGRDDRVHAVIRCSTSTSTTGGGAACSSMSRAYGASNAMTPRASNLTGVEIYSLVEMKWKERSGTTKTATMAKRHSGWGNDATRMVAGEQERQASQVLGEGACRHPGLDPDLRLRGGEDVVQEDCHRRQWRAARRHRLAPPAAAATFLPTRRSAPPSCPLP</sequence>
<dbReference type="Proteomes" id="UP000006591">
    <property type="component" value="Chromosome 9"/>
</dbReference>
<dbReference type="HOGENOM" id="CLU_1301444_0_0_1"/>
<evidence type="ECO:0000313" key="2">
    <source>
        <dbReference type="EnsemblPlants" id="ONIVA09G17910.1"/>
    </source>
</evidence>
<proteinExistence type="predicted"/>
<reference evidence="2" key="2">
    <citation type="submission" date="2018-04" db="EMBL/GenBank/DDBJ databases">
        <title>OnivRS2 (Oryza nivara Reference Sequence Version 2).</title>
        <authorList>
            <person name="Zhang J."/>
            <person name="Kudrna D."/>
            <person name="Lee S."/>
            <person name="Talag J."/>
            <person name="Rajasekar S."/>
            <person name="Welchert J."/>
            <person name="Hsing Y.-I."/>
            <person name="Wing R.A."/>
        </authorList>
    </citation>
    <scope>NUCLEOTIDE SEQUENCE [LARGE SCALE GENOMIC DNA]</scope>
    <source>
        <strain evidence="2">SL10</strain>
    </source>
</reference>
<evidence type="ECO:0000313" key="3">
    <source>
        <dbReference type="Proteomes" id="UP000006591"/>
    </source>
</evidence>
<dbReference type="GO" id="GO:0005783">
    <property type="term" value="C:endoplasmic reticulum"/>
    <property type="evidence" value="ECO:0007669"/>
    <property type="project" value="TreeGrafter"/>
</dbReference>
<dbReference type="STRING" id="4536.A0A0E0IMJ2"/>
<dbReference type="GO" id="GO:0009926">
    <property type="term" value="P:auxin polar transport"/>
    <property type="evidence" value="ECO:0007669"/>
    <property type="project" value="TreeGrafter"/>
</dbReference>
<keyword evidence="1" id="KW-0813">Transport</keyword>